<name>A0A7I8VBP7_9ANNE</name>
<evidence type="ECO:0000256" key="4">
    <source>
        <dbReference type="ARBA" id="ARBA00023136"/>
    </source>
</evidence>
<comment type="caution">
    <text evidence="10">The sequence shown here is derived from an EMBL/GenBank/DDBJ whole genome shotgun (WGS) entry which is preliminary data.</text>
</comment>
<dbReference type="PANTHER" id="PTHR45951:SF7">
    <property type="entry name" value="SSD DOMAIN-CONTAINING PROTEIN"/>
    <property type="match status" value="1"/>
</dbReference>
<evidence type="ECO:0000256" key="5">
    <source>
        <dbReference type="ARBA" id="ARBA00023180"/>
    </source>
</evidence>
<dbReference type="PROSITE" id="PS50156">
    <property type="entry name" value="SSD"/>
    <property type="match status" value="2"/>
</dbReference>
<dbReference type="InterPro" id="IPR053958">
    <property type="entry name" value="HMGCR/SNAP/NPC1-like_SSD"/>
</dbReference>
<accession>A0A7I8VBP7</accession>
<sequence length="1043" mass="118435">METHNNPAFVNDEKIPPNLYDEALPTQKESNGINNFDKRNGSPKVAPLEGQTSVDEELRKKMDQEPLRFCKFITDRPKLAFGITLGAHIFFAVLTLILIAGGVNIFPIVFDRLPLDITNDEHFLRSMAWFERDKPDYMISRGEDKNTKQKVQTIFYSFMELNFVGASGDNNVFTEKNLKLIKKIQDKYINTDDYKNSFCLKRSDDKCSYPTSVLALFEDGDYSDIAGRIYAASKDDKTAAQTQYFLSKDAEITPTRAFSSRTRIRINIGGPLKGFDRVPEDNDDDTDMNTKYENLLKEFANIGDDYFKNGVGDMEFYHFCPILLGVKIRSTVFRDLSLALGSMLFIVVFMLIQTQSVWITLWAVFSILNSFLITNLLYNGVIRFTYLGIFHVLAIFIILGIGADNVFVFYDTWRESAHHKYISMAHRLSHCYRKATMAMFYTSLTTALAFIVSATSPFMAVYTFGVFSGILIVVNYLSVIIFFPCVVVTYTLFWSKFKCCCCCNRELTGGTIEAPEGRDDNIKRNFIVRFFAGPYYKFITHKIAKWFILVFYAGLLAAFIYFASTLEVNQEETKFLKDSSNYGRYLYDLSREYKGNRDRVTAVYLAFGLKEQDRSDCYHTDYKCNGVQNWDNKFNLNKKSVQDGLTKFCQELKALTPDEISDLHIRTDINHKDKPEVLCFIDNMKSFYKSTPLKLSKSYDVFDVNSANDIFNTDTTDLYDKRNNLKGEAVNKHFELAMNWWLFNGNTPPPGTPFAKRSDDFILFNDLLGEEKLDGSVTYQKNDETRIYGTHLKYAAIVINTTLEINRIGFEKGLPVRDKWEDFINKKRESLPEELKGVWQTAITGQNSIWHWLQVQNKLVGSAVTGIAIGIGLSCPILIVATHNVIVGLLATFTIGCVTVCVIGVLPIAGWKLGLLESLNLVLVVGLAVDYIVHLAEGYSRSVHRLRKDRVRDMLTEVGVSVLSGATTTLGASFFLLLAEILFFVEFGAFMFATIGFSILWALGFFSTVLGILGPQNDVGSLKPIYRWLSSKCPCGRSKSENL</sequence>
<feature type="transmembrane region" description="Helical" evidence="8">
    <location>
        <begin position="431"/>
        <end position="454"/>
    </location>
</feature>
<protein>
    <submittedName>
        <fullName evidence="10">DgyrCDS2935</fullName>
    </submittedName>
</protein>
<organism evidence="10 11">
    <name type="scientific">Dimorphilus gyrociliatus</name>
    <dbReference type="NCBI Taxonomy" id="2664684"/>
    <lineage>
        <taxon>Eukaryota</taxon>
        <taxon>Metazoa</taxon>
        <taxon>Spiralia</taxon>
        <taxon>Lophotrochozoa</taxon>
        <taxon>Annelida</taxon>
        <taxon>Polychaeta</taxon>
        <taxon>Polychaeta incertae sedis</taxon>
        <taxon>Dinophilidae</taxon>
        <taxon>Dimorphilus</taxon>
    </lineage>
</organism>
<comment type="subcellular location">
    <subcellularLocation>
        <location evidence="1">Membrane</location>
        <topology evidence="1">Multi-pass membrane protein</topology>
    </subcellularLocation>
</comment>
<keyword evidence="11" id="KW-1185">Reference proteome</keyword>
<feature type="domain" description="SSD" evidence="9">
    <location>
        <begin position="887"/>
        <end position="1012"/>
    </location>
</feature>
<reference evidence="10 11" key="1">
    <citation type="submission" date="2020-08" db="EMBL/GenBank/DDBJ databases">
        <authorList>
            <person name="Hejnol A."/>
        </authorList>
    </citation>
    <scope>NUCLEOTIDE SEQUENCE [LARGE SCALE GENOMIC DNA]</scope>
</reference>
<feature type="transmembrane region" description="Helical" evidence="8">
    <location>
        <begin position="336"/>
        <end position="352"/>
    </location>
</feature>
<dbReference type="GO" id="GO:0016020">
    <property type="term" value="C:membrane"/>
    <property type="evidence" value="ECO:0007669"/>
    <property type="project" value="UniProtKB-SubCell"/>
</dbReference>
<evidence type="ECO:0000313" key="11">
    <source>
        <dbReference type="Proteomes" id="UP000549394"/>
    </source>
</evidence>
<evidence type="ECO:0000256" key="3">
    <source>
        <dbReference type="ARBA" id="ARBA00022989"/>
    </source>
</evidence>
<dbReference type="Pfam" id="PF12349">
    <property type="entry name" value="Sterol-sensing"/>
    <property type="match status" value="1"/>
</dbReference>
<proteinExistence type="inferred from homology"/>
<feature type="transmembrane region" description="Helical" evidence="8">
    <location>
        <begin position="859"/>
        <end position="879"/>
    </location>
</feature>
<dbReference type="AlphaFoldDB" id="A0A7I8VBP7"/>
<feature type="domain" description="SSD" evidence="9">
    <location>
        <begin position="396"/>
        <end position="489"/>
    </location>
</feature>
<keyword evidence="5" id="KW-0325">Glycoprotein</keyword>
<dbReference type="InterPro" id="IPR000731">
    <property type="entry name" value="SSD"/>
</dbReference>
<evidence type="ECO:0000256" key="7">
    <source>
        <dbReference type="SAM" id="MobiDB-lite"/>
    </source>
</evidence>
<keyword evidence="2 8" id="KW-0812">Transmembrane</keyword>
<evidence type="ECO:0000256" key="6">
    <source>
        <dbReference type="ARBA" id="ARBA00038046"/>
    </source>
</evidence>
<dbReference type="Proteomes" id="UP000549394">
    <property type="component" value="Unassembled WGS sequence"/>
</dbReference>
<feature type="transmembrane region" description="Helical" evidence="8">
    <location>
        <begin position="359"/>
        <end position="378"/>
    </location>
</feature>
<feature type="transmembrane region" description="Helical" evidence="8">
    <location>
        <begin position="886"/>
        <end position="909"/>
    </location>
</feature>
<feature type="transmembrane region" description="Helical" evidence="8">
    <location>
        <begin position="921"/>
        <end position="939"/>
    </location>
</feature>
<feature type="transmembrane region" description="Helical" evidence="8">
    <location>
        <begin position="79"/>
        <end position="103"/>
    </location>
</feature>
<gene>
    <name evidence="10" type="ORF">DGYR_LOCUS2701</name>
</gene>
<feature type="region of interest" description="Disordered" evidence="7">
    <location>
        <begin position="24"/>
        <end position="51"/>
    </location>
</feature>
<feature type="transmembrane region" description="Helical" evidence="8">
    <location>
        <begin position="960"/>
        <end position="984"/>
    </location>
</feature>
<feature type="transmembrane region" description="Helical" evidence="8">
    <location>
        <begin position="546"/>
        <end position="564"/>
    </location>
</feature>
<feature type="transmembrane region" description="Helical" evidence="8">
    <location>
        <begin position="990"/>
        <end position="1013"/>
    </location>
</feature>
<evidence type="ECO:0000256" key="8">
    <source>
        <dbReference type="SAM" id="Phobius"/>
    </source>
</evidence>
<evidence type="ECO:0000313" key="10">
    <source>
        <dbReference type="EMBL" id="CAD5113766.1"/>
    </source>
</evidence>
<dbReference type="SUPFAM" id="SSF82866">
    <property type="entry name" value="Multidrug efflux transporter AcrB transmembrane domain"/>
    <property type="match status" value="2"/>
</dbReference>
<dbReference type="GO" id="GO:0022857">
    <property type="term" value="F:transmembrane transporter activity"/>
    <property type="evidence" value="ECO:0007669"/>
    <property type="project" value="TreeGrafter"/>
</dbReference>
<dbReference type="Gene3D" id="1.20.1640.10">
    <property type="entry name" value="Multidrug efflux transporter AcrB transmembrane domain"/>
    <property type="match status" value="2"/>
</dbReference>
<feature type="transmembrane region" description="Helical" evidence="8">
    <location>
        <begin position="460"/>
        <end position="488"/>
    </location>
</feature>
<comment type="similarity">
    <text evidence="6">Belongs to the dispatched family.</text>
</comment>
<keyword evidence="4 8" id="KW-0472">Membrane</keyword>
<evidence type="ECO:0000259" key="9">
    <source>
        <dbReference type="PROSITE" id="PS50156"/>
    </source>
</evidence>
<feature type="transmembrane region" description="Helical" evidence="8">
    <location>
        <begin position="384"/>
        <end position="410"/>
    </location>
</feature>
<dbReference type="OrthoDB" id="429851at2759"/>
<evidence type="ECO:0000256" key="1">
    <source>
        <dbReference type="ARBA" id="ARBA00004141"/>
    </source>
</evidence>
<keyword evidence="3 8" id="KW-1133">Transmembrane helix</keyword>
<dbReference type="PANTHER" id="PTHR45951">
    <property type="entry name" value="PROTEIN DISPATCHED-RELATED"/>
    <property type="match status" value="1"/>
</dbReference>
<evidence type="ECO:0000256" key="2">
    <source>
        <dbReference type="ARBA" id="ARBA00022692"/>
    </source>
</evidence>
<dbReference type="EMBL" id="CAJFCJ010000004">
    <property type="protein sequence ID" value="CAD5113766.1"/>
    <property type="molecule type" value="Genomic_DNA"/>
</dbReference>
<dbReference type="InterPro" id="IPR052081">
    <property type="entry name" value="Dispatched_Hh_regulator"/>
</dbReference>